<dbReference type="InterPro" id="IPR023485">
    <property type="entry name" value="Ptyr_pPase"/>
</dbReference>
<evidence type="ECO:0000313" key="2">
    <source>
        <dbReference type="EMBL" id="TWB28286.1"/>
    </source>
</evidence>
<organism evidence="2 3">
    <name type="scientific">Nitrospirillum amazonense</name>
    <dbReference type="NCBI Taxonomy" id="28077"/>
    <lineage>
        <taxon>Bacteria</taxon>
        <taxon>Pseudomonadati</taxon>
        <taxon>Pseudomonadota</taxon>
        <taxon>Alphaproteobacteria</taxon>
        <taxon>Rhodospirillales</taxon>
        <taxon>Azospirillaceae</taxon>
        <taxon>Nitrospirillum</taxon>
    </lineage>
</organism>
<keyword evidence="3" id="KW-1185">Reference proteome</keyword>
<gene>
    <name evidence="2" type="ORF">FBZ88_1055</name>
</gene>
<protein>
    <submittedName>
        <fullName evidence="2">Low molecular weight phosphotyrosine protein phosphatase</fullName>
    </submittedName>
</protein>
<dbReference type="Gene3D" id="3.40.50.2300">
    <property type="match status" value="1"/>
</dbReference>
<dbReference type="EMBL" id="VITO01000005">
    <property type="protein sequence ID" value="TWB28286.1"/>
    <property type="molecule type" value="Genomic_DNA"/>
</dbReference>
<dbReference type="RefSeq" id="WP_145616430.1">
    <property type="nucleotide sequence ID" value="NZ_VITO01000005.1"/>
</dbReference>
<comment type="caution">
    <text evidence="2">The sequence shown here is derived from an EMBL/GenBank/DDBJ whole genome shotgun (WGS) entry which is preliminary data.</text>
</comment>
<dbReference type="Proteomes" id="UP000316545">
    <property type="component" value="Unassembled WGS sequence"/>
</dbReference>
<sequence length="69" mass="7766">MTDRVFNVLFLCTHNSARSMMAESILNRIGGGQIERRLQAFTSLPLASLDRMAIKRHLDDLATHREPAA</sequence>
<evidence type="ECO:0000259" key="1">
    <source>
        <dbReference type="Pfam" id="PF01451"/>
    </source>
</evidence>
<reference evidence="2 3" key="1">
    <citation type="submission" date="2019-06" db="EMBL/GenBank/DDBJ databases">
        <title>Genomic Encyclopedia of Type Strains, Phase IV (KMG-V): Genome sequencing to study the core and pangenomes of soil and plant-associated prokaryotes.</title>
        <authorList>
            <person name="Whitman W."/>
        </authorList>
    </citation>
    <scope>NUCLEOTIDE SEQUENCE [LARGE SCALE GENOMIC DNA]</scope>
    <source>
        <strain evidence="2 3">BR 11865</strain>
    </source>
</reference>
<dbReference type="SUPFAM" id="SSF52788">
    <property type="entry name" value="Phosphotyrosine protein phosphatases I"/>
    <property type="match status" value="1"/>
</dbReference>
<proteinExistence type="predicted"/>
<evidence type="ECO:0000313" key="3">
    <source>
        <dbReference type="Proteomes" id="UP000316545"/>
    </source>
</evidence>
<dbReference type="AlphaFoldDB" id="A0A560G312"/>
<feature type="domain" description="Phosphotyrosine protein phosphatase I" evidence="1">
    <location>
        <begin position="8"/>
        <end position="32"/>
    </location>
</feature>
<dbReference type="InterPro" id="IPR036196">
    <property type="entry name" value="Ptyr_pPase_sf"/>
</dbReference>
<name>A0A560G312_9PROT</name>
<dbReference type="Pfam" id="PF01451">
    <property type="entry name" value="LMWPc"/>
    <property type="match status" value="1"/>
</dbReference>
<accession>A0A560G312</accession>